<feature type="non-terminal residue" evidence="2">
    <location>
        <position position="1"/>
    </location>
</feature>
<feature type="domain" description="RNase H type-1" evidence="1">
    <location>
        <begin position="428"/>
        <end position="560"/>
    </location>
</feature>
<dbReference type="InterPro" id="IPR043128">
    <property type="entry name" value="Rev_trsase/Diguanyl_cyclase"/>
</dbReference>
<protein>
    <recommendedName>
        <fullName evidence="1">RNase H type-1 domain-containing protein</fullName>
    </recommendedName>
</protein>
<dbReference type="Proteomes" id="UP000257109">
    <property type="component" value="Unassembled WGS sequence"/>
</dbReference>
<dbReference type="PANTHER" id="PTHR48475:SF2">
    <property type="entry name" value="RIBONUCLEASE H"/>
    <property type="match status" value="1"/>
</dbReference>
<evidence type="ECO:0000313" key="2">
    <source>
        <dbReference type="EMBL" id="RDX89573.1"/>
    </source>
</evidence>
<gene>
    <name evidence="2" type="ORF">CR513_28678</name>
</gene>
<name>A0A371GGX2_MUCPR</name>
<sequence length="627" mass="71746">MPGWIWFWMGIDFYCGVGIRISPWHRVNLRSRLYRSRHLEVSFIRLGRNQSLRDKGSSGVGDYIWDGVEARSILVLHVDTWVSYNMIMGCPTLNRLGAMVSTPHLCMKYHIGKEVGIVWADYKVAHKCYEDSLRRSHRQLLGLDLDPRHQFEDQRPDPIKELKEVQISPSTSHRTKIGIALGKDAEDRLIGFLTENRDDESKTAFITDSGTFSYKVFGLKNVGTTYQRPMDRIFKDVMGTDMEIYVDDMMVKSTMARKFLGFMLTERGIEANPEKCQVVIDMRNPRNVKEAALIIFQTLKKGGNFLWSTKSEEAFQKMKVMLAAPPVLTKPTPGTPLLVYLSVVDDVVSATIVQEKEGNQCPGYHVIVRTDLPIWQILREPDLARRMVGWRVQLFEFDTSFKRRGHIRAQALVDFVIELALVGHLGNRGREWFLSVNGASNQSGSGAGVILEDPNGVLVEQSLRFEFKASNNQAEYEALLSGIKLAKELDNYILTAKSDSKLVIGQVNGEYQARDPQLFKYWDRVMKLAASFEKFTLLHVLCEQNERDDLLSKLTSTQRSENNRSVIHKKIGWPTVEEQGVCCVETKKTWMDPFLEYFKRDIVPNDTTQARKLMREASKYTLVGEHL</sequence>
<dbReference type="Gene3D" id="3.30.70.270">
    <property type="match status" value="1"/>
</dbReference>
<dbReference type="CDD" id="cd09279">
    <property type="entry name" value="RNase_HI_like"/>
    <property type="match status" value="1"/>
</dbReference>
<organism evidence="2 3">
    <name type="scientific">Mucuna pruriens</name>
    <name type="common">Velvet bean</name>
    <name type="synonym">Dolichos pruriens</name>
    <dbReference type="NCBI Taxonomy" id="157652"/>
    <lineage>
        <taxon>Eukaryota</taxon>
        <taxon>Viridiplantae</taxon>
        <taxon>Streptophyta</taxon>
        <taxon>Embryophyta</taxon>
        <taxon>Tracheophyta</taxon>
        <taxon>Spermatophyta</taxon>
        <taxon>Magnoliopsida</taxon>
        <taxon>eudicotyledons</taxon>
        <taxon>Gunneridae</taxon>
        <taxon>Pentapetalae</taxon>
        <taxon>rosids</taxon>
        <taxon>fabids</taxon>
        <taxon>Fabales</taxon>
        <taxon>Fabaceae</taxon>
        <taxon>Papilionoideae</taxon>
        <taxon>50 kb inversion clade</taxon>
        <taxon>NPAAA clade</taxon>
        <taxon>indigoferoid/millettioid clade</taxon>
        <taxon>Phaseoleae</taxon>
        <taxon>Mucuna</taxon>
    </lineage>
</organism>
<dbReference type="InterPro" id="IPR002156">
    <property type="entry name" value="RNaseH_domain"/>
</dbReference>
<dbReference type="InterPro" id="IPR036397">
    <property type="entry name" value="RNaseH_sf"/>
</dbReference>
<dbReference type="Gene3D" id="3.30.420.10">
    <property type="entry name" value="Ribonuclease H-like superfamily/Ribonuclease H"/>
    <property type="match status" value="1"/>
</dbReference>
<dbReference type="Gene3D" id="3.10.10.10">
    <property type="entry name" value="HIV Type 1 Reverse Transcriptase, subunit A, domain 1"/>
    <property type="match status" value="1"/>
</dbReference>
<dbReference type="SUPFAM" id="SSF53098">
    <property type="entry name" value="Ribonuclease H-like"/>
    <property type="match status" value="1"/>
</dbReference>
<dbReference type="PROSITE" id="PS50879">
    <property type="entry name" value="RNASE_H_1"/>
    <property type="match status" value="1"/>
</dbReference>
<evidence type="ECO:0000313" key="3">
    <source>
        <dbReference type="Proteomes" id="UP000257109"/>
    </source>
</evidence>
<dbReference type="InterPro" id="IPR043502">
    <property type="entry name" value="DNA/RNA_pol_sf"/>
</dbReference>
<keyword evidence="3" id="KW-1185">Reference proteome</keyword>
<dbReference type="Pfam" id="PF13456">
    <property type="entry name" value="RVT_3"/>
    <property type="match status" value="1"/>
</dbReference>
<dbReference type="AlphaFoldDB" id="A0A371GGX2"/>
<comment type="caution">
    <text evidence="2">The sequence shown here is derived from an EMBL/GenBank/DDBJ whole genome shotgun (WGS) entry which is preliminary data.</text>
</comment>
<reference evidence="2" key="1">
    <citation type="submission" date="2018-05" db="EMBL/GenBank/DDBJ databases">
        <title>Draft genome of Mucuna pruriens seed.</title>
        <authorList>
            <person name="Nnadi N.E."/>
            <person name="Vos R."/>
            <person name="Hasami M.H."/>
            <person name="Devisetty U.K."/>
            <person name="Aguiy J.C."/>
        </authorList>
    </citation>
    <scope>NUCLEOTIDE SEQUENCE [LARGE SCALE GENOMIC DNA]</scope>
    <source>
        <strain evidence="2">JCA_2017</strain>
    </source>
</reference>
<dbReference type="InterPro" id="IPR012337">
    <property type="entry name" value="RNaseH-like_sf"/>
</dbReference>
<dbReference type="PANTHER" id="PTHR48475">
    <property type="entry name" value="RIBONUCLEASE H"/>
    <property type="match status" value="1"/>
</dbReference>
<accession>A0A371GGX2</accession>
<dbReference type="EMBL" id="QJKJ01005632">
    <property type="protein sequence ID" value="RDX89573.1"/>
    <property type="molecule type" value="Genomic_DNA"/>
</dbReference>
<dbReference type="GO" id="GO:0003676">
    <property type="term" value="F:nucleic acid binding"/>
    <property type="evidence" value="ECO:0007669"/>
    <property type="project" value="InterPro"/>
</dbReference>
<proteinExistence type="predicted"/>
<dbReference type="SUPFAM" id="SSF56672">
    <property type="entry name" value="DNA/RNA polymerases"/>
    <property type="match status" value="1"/>
</dbReference>
<dbReference type="OrthoDB" id="5599418at2759"/>
<dbReference type="GO" id="GO:0004523">
    <property type="term" value="F:RNA-DNA hybrid ribonuclease activity"/>
    <property type="evidence" value="ECO:0007669"/>
    <property type="project" value="InterPro"/>
</dbReference>
<evidence type="ECO:0000259" key="1">
    <source>
        <dbReference type="PROSITE" id="PS50879"/>
    </source>
</evidence>